<name>A0A7W6NYY6_9HYPH</name>
<dbReference type="EMBL" id="JACIDU010000001">
    <property type="protein sequence ID" value="MBB4101689.1"/>
    <property type="molecule type" value="Genomic_DNA"/>
</dbReference>
<sequence>MHRSAVFLVLLLAGVATAGAAEKKLPKLNLDAQPTPAYQDLPGVKTPEEMEAARADGFTCTTTLSTHRQDGSEGFDRSLPERVYRCEKNGIVLESRDPPARGVWMPGINPPDAR</sequence>
<dbReference type="AlphaFoldDB" id="A0A7W6NYY6"/>
<feature type="signal peptide" evidence="1">
    <location>
        <begin position="1"/>
        <end position="20"/>
    </location>
</feature>
<evidence type="ECO:0000313" key="3">
    <source>
        <dbReference type="Proteomes" id="UP000584824"/>
    </source>
</evidence>
<protein>
    <recommendedName>
        <fullName evidence="4">PASTA domain-containing protein</fullName>
    </recommendedName>
</protein>
<accession>A0A7W6NYY6</accession>
<keyword evidence="1" id="KW-0732">Signal</keyword>
<evidence type="ECO:0008006" key="4">
    <source>
        <dbReference type="Google" id="ProtNLM"/>
    </source>
</evidence>
<evidence type="ECO:0000313" key="2">
    <source>
        <dbReference type="EMBL" id="MBB4101689.1"/>
    </source>
</evidence>
<keyword evidence="3" id="KW-1185">Reference proteome</keyword>
<evidence type="ECO:0000256" key="1">
    <source>
        <dbReference type="SAM" id="SignalP"/>
    </source>
</evidence>
<dbReference type="RefSeq" id="WP_183788519.1">
    <property type="nucleotide sequence ID" value="NZ_JACIDU010000001.1"/>
</dbReference>
<gene>
    <name evidence="2" type="ORF">GGQ66_000205</name>
</gene>
<dbReference type="Proteomes" id="UP000584824">
    <property type="component" value="Unassembled WGS sequence"/>
</dbReference>
<comment type="caution">
    <text evidence="2">The sequence shown here is derived from an EMBL/GenBank/DDBJ whole genome shotgun (WGS) entry which is preliminary data.</text>
</comment>
<feature type="chain" id="PRO_5030980352" description="PASTA domain-containing protein" evidence="1">
    <location>
        <begin position="21"/>
        <end position="114"/>
    </location>
</feature>
<proteinExistence type="predicted"/>
<reference evidence="2 3" key="1">
    <citation type="submission" date="2020-08" db="EMBL/GenBank/DDBJ databases">
        <title>Genomic Encyclopedia of Type Strains, Phase IV (KMG-IV): sequencing the most valuable type-strain genomes for metagenomic binning, comparative biology and taxonomic classification.</title>
        <authorList>
            <person name="Goeker M."/>
        </authorList>
    </citation>
    <scope>NUCLEOTIDE SEQUENCE [LARGE SCALE GENOMIC DNA]</scope>
    <source>
        <strain evidence="2 3">DSM 26385</strain>
    </source>
</reference>
<organism evidence="2 3">
    <name type="scientific">Allorhizobium borbori</name>
    <dbReference type="NCBI Taxonomy" id="485907"/>
    <lineage>
        <taxon>Bacteria</taxon>
        <taxon>Pseudomonadati</taxon>
        <taxon>Pseudomonadota</taxon>
        <taxon>Alphaproteobacteria</taxon>
        <taxon>Hyphomicrobiales</taxon>
        <taxon>Rhizobiaceae</taxon>
        <taxon>Rhizobium/Agrobacterium group</taxon>
        <taxon>Allorhizobium</taxon>
    </lineage>
</organism>